<dbReference type="GO" id="GO:0072686">
    <property type="term" value="C:mitotic spindle"/>
    <property type="evidence" value="ECO:0007669"/>
    <property type="project" value="TreeGrafter"/>
</dbReference>
<protein>
    <recommendedName>
        <fullName evidence="2">separase</fullName>
        <ecNumber evidence="2">3.4.22.49</ecNumber>
    </recommendedName>
</protein>
<dbReference type="OrthoDB" id="10255632at2759"/>
<dbReference type="GO" id="GO:0005737">
    <property type="term" value="C:cytoplasm"/>
    <property type="evidence" value="ECO:0007669"/>
    <property type="project" value="TreeGrafter"/>
</dbReference>
<dbReference type="PANTHER" id="PTHR12792">
    <property type="entry name" value="EXTRA SPINDLE POLES 1-RELATED"/>
    <property type="match status" value="1"/>
</dbReference>
<dbReference type="EMBL" id="OUUW01000002">
    <property type="protein sequence ID" value="SPP76952.1"/>
    <property type="molecule type" value="Genomic_DNA"/>
</dbReference>
<dbReference type="Proteomes" id="UP000268350">
    <property type="component" value="Unassembled WGS sequence"/>
</dbReference>
<dbReference type="GO" id="GO:0006508">
    <property type="term" value="P:proteolysis"/>
    <property type="evidence" value="ECO:0007669"/>
    <property type="project" value="InterPro"/>
</dbReference>
<evidence type="ECO:0000256" key="2">
    <source>
        <dbReference type="ARBA" id="ARBA00012489"/>
    </source>
</evidence>
<evidence type="ECO:0000313" key="6">
    <source>
        <dbReference type="EMBL" id="SPP76952.1"/>
    </source>
</evidence>
<dbReference type="PROSITE" id="PS51700">
    <property type="entry name" value="SEPARIN"/>
    <property type="match status" value="1"/>
</dbReference>
<dbReference type="STRING" id="7266.A0A3B0JAD9"/>
<evidence type="ECO:0000259" key="5">
    <source>
        <dbReference type="PROSITE" id="PS51700"/>
    </source>
</evidence>
<accession>A0A3B0JAD9</accession>
<gene>
    <name evidence="6" type="ORF">DGUA_6G007570</name>
</gene>
<dbReference type="InterPro" id="IPR005314">
    <property type="entry name" value="Peptidase_C50"/>
</dbReference>
<keyword evidence="4" id="KW-0159">Chromosome partition</keyword>
<dbReference type="GO" id="GO:0005634">
    <property type="term" value="C:nucleus"/>
    <property type="evidence" value="ECO:0007669"/>
    <property type="project" value="InterPro"/>
</dbReference>
<dbReference type="AlphaFoldDB" id="A0A3B0JAD9"/>
<dbReference type="Pfam" id="PF03568">
    <property type="entry name" value="Separin_C"/>
    <property type="match status" value="1"/>
</dbReference>
<feature type="domain" description="Peptidase C50" evidence="5">
    <location>
        <begin position="412"/>
        <end position="508"/>
    </location>
</feature>
<keyword evidence="7" id="KW-1185">Reference proteome</keyword>
<proteinExistence type="predicted"/>
<reference evidence="7" key="1">
    <citation type="submission" date="2018-01" db="EMBL/GenBank/DDBJ databases">
        <authorList>
            <person name="Alioto T."/>
            <person name="Alioto T."/>
        </authorList>
    </citation>
    <scope>NUCLEOTIDE SEQUENCE [LARGE SCALE GENOMIC DNA]</scope>
</reference>
<comment type="catalytic activity">
    <reaction evidence="1">
        <text>All bonds known to be hydrolyzed by this endopeptidase have arginine in P1 and an acidic residue in P4. P6 is often occupied by an acidic residue or by a hydroxy-amino-acid residue, the phosphorylation of which enhances cleavage.</text>
        <dbReference type="EC" id="3.4.22.49"/>
    </reaction>
</comment>
<dbReference type="OMA" id="AWNLAVE"/>
<keyword evidence="3" id="KW-0378">Hydrolase</keyword>
<dbReference type="PANTHER" id="PTHR12792:SF0">
    <property type="entry name" value="SEPARIN"/>
    <property type="match status" value="1"/>
</dbReference>
<dbReference type="EC" id="3.4.22.49" evidence="2"/>
<evidence type="ECO:0000256" key="1">
    <source>
        <dbReference type="ARBA" id="ARBA00000451"/>
    </source>
</evidence>
<name>A0A3B0JAD9_DROGU</name>
<evidence type="ECO:0000256" key="3">
    <source>
        <dbReference type="ARBA" id="ARBA00022801"/>
    </source>
</evidence>
<dbReference type="GO" id="GO:0004197">
    <property type="term" value="F:cysteine-type endopeptidase activity"/>
    <property type="evidence" value="ECO:0007669"/>
    <property type="project" value="InterPro"/>
</dbReference>
<organism evidence="6 7">
    <name type="scientific">Drosophila guanche</name>
    <name type="common">Fruit fly</name>
    <dbReference type="NCBI Taxonomy" id="7266"/>
    <lineage>
        <taxon>Eukaryota</taxon>
        <taxon>Metazoa</taxon>
        <taxon>Ecdysozoa</taxon>
        <taxon>Arthropoda</taxon>
        <taxon>Hexapoda</taxon>
        <taxon>Insecta</taxon>
        <taxon>Pterygota</taxon>
        <taxon>Neoptera</taxon>
        <taxon>Endopterygota</taxon>
        <taxon>Diptera</taxon>
        <taxon>Brachycera</taxon>
        <taxon>Muscomorpha</taxon>
        <taxon>Ephydroidea</taxon>
        <taxon>Drosophilidae</taxon>
        <taxon>Drosophila</taxon>
        <taxon>Sophophora</taxon>
    </lineage>
</organism>
<evidence type="ECO:0000256" key="4">
    <source>
        <dbReference type="ARBA" id="ARBA00022829"/>
    </source>
</evidence>
<sequence length="637" mass="73168">MLGTEAEENMLRGITSADVGPEAKEYNLLRADEEYRNGNVEHSIYYQVKAQFQSTDLRYITEAEDLENQRPSTEDLLRVASDKEKKDYKSNRFLQNIIKYLQKKEREKPERPPCIEAIEHLDFLEDVDDPVAGLARINDICNGLPTEWCVLHLCKSFNPATTYSVFNEISAADGAIYLSLLRHCRSPELGPICLRFSNSGLAEIFKQYSTLVERFRRVVTVDPLNIKSKEVKQKYWEELNSFDAFLKKLLSDFRDIMAPYAFVFLGQRYDCSAVASQTKAVFSRVDEFCVDRQWSNHQRILLSQASLHANRLTSTNMKHIAYEMTSNENEIHMVYDMLRLFASEWQPLEDRQVQVAKGFPTILVVDERLDHLHWEQLATAQEFSRVKSLHCLWRLYQYHKESIRHGYFARSIKRGMCVINPGADLPNSGRRLKSFFEYWLSHWQHLFETVPTEEVMLRQAYLADCFVYAGHGSGLQYINGRAICRARVRSVVFLFGCDSTRMLGTGLYSALYGAHDYYHGALCPTIVGTLMPALDGNMDNVSVTLLSLWLKPGNSQVMPWTQIHKMSWLKKGTIKANSEGEVPPPSMAEKPNYHLGSLSSILSLVQQGKVEPTVYNCCIYVCRGLPAWNLDVEQMPF</sequence>
<evidence type="ECO:0000313" key="7">
    <source>
        <dbReference type="Proteomes" id="UP000268350"/>
    </source>
</evidence>
<dbReference type="GO" id="GO:0051307">
    <property type="term" value="P:meiotic chromosome separation"/>
    <property type="evidence" value="ECO:0007669"/>
    <property type="project" value="TreeGrafter"/>
</dbReference>
<dbReference type="InterPro" id="IPR030397">
    <property type="entry name" value="SEPARIN_core_dom"/>
</dbReference>